<keyword evidence="2" id="KW-1185">Reference proteome</keyword>
<dbReference type="Proteomes" id="UP000828048">
    <property type="component" value="Chromosome 11"/>
</dbReference>
<comment type="caution">
    <text evidence="1">The sequence shown here is derived from an EMBL/GenBank/DDBJ whole genome shotgun (WGS) entry which is preliminary data.</text>
</comment>
<evidence type="ECO:0000313" key="1">
    <source>
        <dbReference type="EMBL" id="KAH7855726.1"/>
    </source>
</evidence>
<protein>
    <submittedName>
        <fullName evidence="1">Uncharacterized protein</fullName>
    </submittedName>
</protein>
<accession>A0ACB7YQ14</accession>
<name>A0ACB7YQ14_9ERIC</name>
<organism evidence="1 2">
    <name type="scientific">Vaccinium darrowii</name>
    <dbReference type="NCBI Taxonomy" id="229202"/>
    <lineage>
        <taxon>Eukaryota</taxon>
        <taxon>Viridiplantae</taxon>
        <taxon>Streptophyta</taxon>
        <taxon>Embryophyta</taxon>
        <taxon>Tracheophyta</taxon>
        <taxon>Spermatophyta</taxon>
        <taxon>Magnoliopsida</taxon>
        <taxon>eudicotyledons</taxon>
        <taxon>Gunneridae</taxon>
        <taxon>Pentapetalae</taxon>
        <taxon>asterids</taxon>
        <taxon>Ericales</taxon>
        <taxon>Ericaceae</taxon>
        <taxon>Vaccinioideae</taxon>
        <taxon>Vaccinieae</taxon>
        <taxon>Vaccinium</taxon>
    </lineage>
</organism>
<reference evidence="1 2" key="1">
    <citation type="journal article" date="2021" name="Hortic Res">
        <title>High-quality reference genome and annotation aids understanding of berry development for evergreen blueberry (Vaccinium darrowii).</title>
        <authorList>
            <person name="Yu J."/>
            <person name="Hulse-Kemp A.M."/>
            <person name="Babiker E."/>
            <person name="Staton M."/>
        </authorList>
    </citation>
    <scope>NUCLEOTIDE SEQUENCE [LARGE SCALE GENOMIC DNA]</scope>
    <source>
        <strain evidence="2">cv. NJ 8807/NJ 8810</strain>
        <tissue evidence="1">Young leaf</tissue>
    </source>
</reference>
<evidence type="ECO:0000313" key="2">
    <source>
        <dbReference type="Proteomes" id="UP000828048"/>
    </source>
</evidence>
<gene>
    <name evidence="1" type="ORF">Vadar_028176</name>
</gene>
<dbReference type="EMBL" id="CM037161">
    <property type="protein sequence ID" value="KAH7855726.1"/>
    <property type="molecule type" value="Genomic_DNA"/>
</dbReference>
<proteinExistence type="predicted"/>
<sequence length="176" mass="19638">MPSISVMEPWGSSIVFVFSTGGDRSEKVKVKSEKQALLSFKKGLEDPSTRLSYWDVEADCCMWARAKNQPYVKHTLGGEVNPSFLNLKHLSYLDLSRNDFGGIPIPSFLGSLTNLRYLNLSEARFGGTVPSQLGNLSSLRSLGLEGYSRYGDVRLDVENLDWLSRLQLWNALTSAK</sequence>